<dbReference type="AlphaFoldDB" id="A0A372JIN0"/>
<dbReference type="InterPro" id="IPR011044">
    <property type="entry name" value="Quino_amine_DH_bsu"/>
</dbReference>
<name>A0A372JIN0_9ACTN</name>
<accession>A0A372JIN0</accession>
<protein>
    <recommendedName>
        <fullName evidence="3">WD40 repeat domain-containing protein</fullName>
    </recommendedName>
</protein>
<gene>
    <name evidence="1" type="ORF">DZF91_20080</name>
</gene>
<comment type="caution">
    <text evidence="1">The sequence shown here is derived from an EMBL/GenBank/DDBJ whole genome shotgun (WGS) entry which is preliminary data.</text>
</comment>
<organism evidence="1 2">
    <name type="scientific">Actinomadura logoneensis</name>
    <dbReference type="NCBI Taxonomy" id="2293572"/>
    <lineage>
        <taxon>Bacteria</taxon>
        <taxon>Bacillati</taxon>
        <taxon>Actinomycetota</taxon>
        <taxon>Actinomycetes</taxon>
        <taxon>Streptosporangiales</taxon>
        <taxon>Thermomonosporaceae</taxon>
        <taxon>Actinomadura</taxon>
    </lineage>
</organism>
<dbReference type="OrthoDB" id="4454357at2"/>
<dbReference type="Proteomes" id="UP000261811">
    <property type="component" value="Unassembled WGS sequence"/>
</dbReference>
<evidence type="ECO:0000313" key="2">
    <source>
        <dbReference type="Proteomes" id="UP000261811"/>
    </source>
</evidence>
<sequence>MERVEARPAGAADAPLDLETADAPQVAYGFLVQRGDAELAVVALDGSEPVVRFPAPWPRRFGTVAVSPDGGVAVFAGVHALQAVDAHGTLLWEHRHGCWSAAVCTEDHASFTEYADDEDHAWADSGSAAFSPDGKLLWAHVRKRLGDDVAEEWLVLDPLDGRVLGRADTDTVGSGSFHIPHPDPSRMGLSVGEGEETSPVLWGHWDGSEVHVQKFVDEVLLDVSPSGREFMSTDTGQWDLYLTALPDGRALRRLAHDTVPAELFPMGEQRVRWDFEGAIPHDGLAVVGSEHPQDGSRHWLVDLRTMTVRARITYPSPVSGPPRPAGPGAWWTLSADHRGVRLWSLPDT</sequence>
<dbReference type="SUPFAM" id="SSF50969">
    <property type="entry name" value="YVTN repeat-like/Quinoprotein amine dehydrogenase"/>
    <property type="match status" value="1"/>
</dbReference>
<reference evidence="1 2" key="1">
    <citation type="submission" date="2018-08" db="EMBL/GenBank/DDBJ databases">
        <title>Actinomadura jelena sp. nov., a novel Actinomycete isolated from soil in Chad.</title>
        <authorList>
            <person name="Shi L."/>
        </authorList>
    </citation>
    <scope>NUCLEOTIDE SEQUENCE [LARGE SCALE GENOMIC DNA]</scope>
    <source>
        <strain evidence="1 2">NEAU-G17</strain>
    </source>
</reference>
<evidence type="ECO:0008006" key="3">
    <source>
        <dbReference type="Google" id="ProtNLM"/>
    </source>
</evidence>
<dbReference type="EMBL" id="QURH01000318">
    <property type="protein sequence ID" value="RFU39867.1"/>
    <property type="molecule type" value="Genomic_DNA"/>
</dbReference>
<proteinExistence type="predicted"/>
<evidence type="ECO:0000313" key="1">
    <source>
        <dbReference type="EMBL" id="RFU39867.1"/>
    </source>
</evidence>
<keyword evidence="2" id="KW-1185">Reference proteome</keyword>